<evidence type="ECO:0000256" key="1">
    <source>
        <dbReference type="ARBA" id="ARBA00001947"/>
    </source>
</evidence>
<dbReference type="PANTHER" id="PTHR42978">
    <property type="entry name" value="QUORUM-QUENCHING LACTONASE YTNP-RELATED-RELATED"/>
    <property type="match status" value="1"/>
</dbReference>
<comment type="cofactor">
    <cofactor evidence="1">
        <name>Zn(2+)</name>
        <dbReference type="ChEBI" id="CHEBI:29105"/>
    </cofactor>
</comment>
<reference evidence="7 8" key="1">
    <citation type="submission" date="2016-09" db="EMBL/GenBank/DDBJ databases">
        <title>Couchioplanes caeruleus draft genome sequence.</title>
        <authorList>
            <person name="Sheehan J."/>
            <person name="Caffrey P."/>
        </authorList>
    </citation>
    <scope>NUCLEOTIDE SEQUENCE [LARGE SCALE GENOMIC DNA]</scope>
    <source>
        <strain evidence="7 8">DSM 43634</strain>
    </source>
</reference>
<dbReference type="InterPro" id="IPR001279">
    <property type="entry name" value="Metallo-B-lactamas"/>
</dbReference>
<dbReference type="GO" id="GO:0046872">
    <property type="term" value="F:metal ion binding"/>
    <property type="evidence" value="ECO:0007669"/>
    <property type="project" value="UniProtKB-KW"/>
</dbReference>
<feature type="domain" description="Metallo-beta-lactamase" evidence="6">
    <location>
        <begin position="30"/>
        <end position="223"/>
    </location>
</feature>
<dbReference type="InterPro" id="IPR051013">
    <property type="entry name" value="MBL_superfamily_lactonases"/>
</dbReference>
<comment type="similarity">
    <text evidence="2">Belongs to the metallo-beta-lactamase superfamily.</text>
</comment>
<keyword evidence="5" id="KW-0862">Zinc</keyword>
<proteinExistence type="inferred from homology"/>
<organism evidence="7 8">
    <name type="scientific">Couchioplanes caeruleus subsp. caeruleus</name>
    <dbReference type="NCBI Taxonomy" id="56427"/>
    <lineage>
        <taxon>Bacteria</taxon>
        <taxon>Bacillati</taxon>
        <taxon>Actinomycetota</taxon>
        <taxon>Actinomycetes</taxon>
        <taxon>Micromonosporales</taxon>
        <taxon>Micromonosporaceae</taxon>
        <taxon>Couchioplanes</taxon>
    </lineage>
</organism>
<keyword evidence="4 7" id="KW-0378">Hydrolase</keyword>
<name>A0A1K0FGH3_9ACTN</name>
<dbReference type="Proteomes" id="UP000182486">
    <property type="component" value="Unassembled WGS sequence"/>
</dbReference>
<keyword evidence="3" id="KW-0479">Metal-binding</keyword>
<dbReference type="GO" id="GO:0016787">
    <property type="term" value="F:hydrolase activity"/>
    <property type="evidence" value="ECO:0007669"/>
    <property type="project" value="UniProtKB-KW"/>
</dbReference>
<keyword evidence="8" id="KW-1185">Reference proteome</keyword>
<dbReference type="AlphaFoldDB" id="A0A1K0FGH3"/>
<dbReference type="CDD" id="cd07729">
    <property type="entry name" value="AHL_lactonase_MBL-fold"/>
    <property type="match status" value="1"/>
</dbReference>
<evidence type="ECO:0000256" key="4">
    <source>
        <dbReference type="ARBA" id="ARBA00022801"/>
    </source>
</evidence>
<evidence type="ECO:0000256" key="5">
    <source>
        <dbReference type="ARBA" id="ARBA00022833"/>
    </source>
</evidence>
<evidence type="ECO:0000256" key="3">
    <source>
        <dbReference type="ARBA" id="ARBA00022723"/>
    </source>
</evidence>
<gene>
    <name evidence="7" type="ORF">BG844_24220</name>
</gene>
<evidence type="ECO:0000256" key="2">
    <source>
        <dbReference type="ARBA" id="ARBA00007749"/>
    </source>
</evidence>
<dbReference type="InterPro" id="IPR036866">
    <property type="entry name" value="RibonucZ/Hydroxyglut_hydro"/>
</dbReference>
<dbReference type="EMBL" id="MEIA01000274">
    <property type="protein sequence ID" value="OJF11816.1"/>
    <property type="molecule type" value="Genomic_DNA"/>
</dbReference>
<dbReference type="RefSeq" id="WP_071807641.1">
    <property type="nucleotide sequence ID" value="NZ_MEIA01000274.1"/>
</dbReference>
<accession>A0A1K0FGH3</accession>
<evidence type="ECO:0000313" key="7">
    <source>
        <dbReference type="EMBL" id="OJF11816.1"/>
    </source>
</evidence>
<dbReference type="SUPFAM" id="SSF56281">
    <property type="entry name" value="Metallo-hydrolase/oxidoreductase"/>
    <property type="match status" value="1"/>
</dbReference>
<evidence type="ECO:0000313" key="8">
    <source>
        <dbReference type="Proteomes" id="UP000182486"/>
    </source>
</evidence>
<evidence type="ECO:0000259" key="6">
    <source>
        <dbReference type="SMART" id="SM00849"/>
    </source>
</evidence>
<comment type="caution">
    <text evidence="7">The sequence shown here is derived from an EMBL/GenBank/DDBJ whole genome shotgun (WGS) entry which is preliminary data.</text>
</comment>
<sequence>MTDLQVRRVDFGYFIRSAAETGTGSPRVEPCLGYLIDHPDGALLVDTGIGAHPAVEARYRPRRIPLVDALAAVGRRPDDVRHIVNCHLHFDHCGGNPELPGRPIFTQRAELEPARTKEHYTLPELIDSSGARYVELDDEAEVLPGVVIVPTPGHTAGHQSVVVRRRDGTVVVAGQSHDHATAFTGDVPAGRARADGAGSPLPVPPDWVARLLEFDPARVVFAHDNAVWTP</sequence>
<dbReference type="Gene3D" id="3.60.15.10">
    <property type="entry name" value="Ribonuclease Z/Hydroxyacylglutathione hydrolase-like"/>
    <property type="match status" value="1"/>
</dbReference>
<dbReference type="SMART" id="SM00849">
    <property type="entry name" value="Lactamase_B"/>
    <property type="match status" value="1"/>
</dbReference>
<protein>
    <submittedName>
        <fullName evidence="7">MBL fold metallo-hydrolase</fullName>
    </submittedName>
</protein>
<dbReference type="Pfam" id="PF00753">
    <property type="entry name" value="Lactamase_B"/>
    <property type="match status" value="1"/>
</dbReference>
<dbReference type="PANTHER" id="PTHR42978:SF2">
    <property type="entry name" value="102 KBASES UNSTABLE REGION: FROM 1 TO 119443"/>
    <property type="match status" value="1"/>
</dbReference>